<dbReference type="EMBL" id="QPGA01000030">
    <property type="protein sequence ID" value="RDE49891.1"/>
    <property type="molecule type" value="Genomic_DNA"/>
</dbReference>
<evidence type="ECO:0000313" key="2">
    <source>
        <dbReference type="EMBL" id="RDE49891.1"/>
    </source>
</evidence>
<dbReference type="Gene3D" id="3.40.50.1820">
    <property type="entry name" value="alpha/beta hydrolase"/>
    <property type="match status" value="2"/>
</dbReference>
<gene>
    <name evidence="2" type="ORF">DVS81_14195</name>
</gene>
<comment type="caution">
    <text evidence="2">The sequence shown here is derived from an EMBL/GenBank/DDBJ whole genome shotgun (WGS) entry which is preliminary data.</text>
</comment>
<keyword evidence="1" id="KW-0732">Signal</keyword>
<feature type="signal peptide" evidence="1">
    <location>
        <begin position="1"/>
        <end position="27"/>
    </location>
</feature>
<dbReference type="SUPFAM" id="SSF53474">
    <property type="entry name" value="alpha/beta-Hydrolases"/>
    <property type="match status" value="1"/>
</dbReference>
<protein>
    <submittedName>
        <fullName evidence="2">Poly(3-hydroxybutyrate) depolymerase</fullName>
    </submittedName>
</protein>
<proteinExistence type="predicted"/>
<evidence type="ECO:0000256" key="1">
    <source>
        <dbReference type="SAM" id="SignalP"/>
    </source>
</evidence>
<evidence type="ECO:0000313" key="3">
    <source>
        <dbReference type="Proteomes" id="UP000253831"/>
    </source>
</evidence>
<dbReference type="PANTHER" id="PTHR42972">
    <property type="entry name" value="TOL-PAL SYSTEM PROTEIN TOLB"/>
    <property type="match status" value="1"/>
</dbReference>
<dbReference type="InterPro" id="IPR029058">
    <property type="entry name" value="AB_hydrolase_fold"/>
</dbReference>
<dbReference type="Proteomes" id="UP000253831">
    <property type="component" value="Unassembled WGS sequence"/>
</dbReference>
<name>A0A369XIE7_9PROT</name>
<organism evidence="2 3">
    <name type="scientific">Candidatus Accumulibacter meliphilus</name>
    <dbReference type="NCBI Taxonomy" id="2211374"/>
    <lineage>
        <taxon>Bacteria</taxon>
        <taxon>Pseudomonadati</taxon>
        <taxon>Pseudomonadota</taxon>
        <taxon>Betaproteobacteria</taxon>
        <taxon>Candidatus Accumulibacter</taxon>
    </lineage>
</organism>
<sequence>MTTAKPVLCSLARAALVFLLSAGNAHAAEAQPAVQPLPALGAELSELTVSGISSGAYMAVQFQVAHSQLVRGAGVLAGGPYNCAEGSIRRALTACMSPSWWAAVPSVAELRAQAEALAKAGRIDPLEGLRDDRVWLFSGGKDSVIDTAVMERLAAFYGQWIAPTAIRFVQLPDAGHAMISVADPQANACSSEESPFINRCGEFDAAGEILQHLLGPLQPPAATAKGEPLRFDQSPFVEGKPIDAGLADEAYVYVPQACLSSVCRVHVAFHGCRQAAAQIDRRFVDGAGYNRWADSNRIVVLYPQVQARYGLASGSWHWLNNPFGCWDWWGYTGSDYATQGGAQIKAVRAMLERLAAPRQPQTGATAVRLH</sequence>
<accession>A0A369XIE7</accession>
<dbReference type="AlphaFoldDB" id="A0A369XIE7"/>
<feature type="chain" id="PRO_5016570796" evidence="1">
    <location>
        <begin position="28"/>
        <end position="370"/>
    </location>
</feature>
<dbReference type="PANTHER" id="PTHR42972:SF8">
    <property type="entry name" value="POLYHYDROXYBUTYRATE DEPOLYMERASE"/>
    <property type="match status" value="1"/>
</dbReference>
<reference evidence="2 3" key="1">
    <citation type="submission" date="2018-05" db="EMBL/GenBank/DDBJ databases">
        <title>Integrated omic analyses show evidence that a Ca. Accumulibacter phosphatis strain performs denitrification under micro-aerobic conditions.</title>
        <authorList>
            <person name="Camejo P.Y."/>
            <person name="Katherine M.D."/>
            <person name="Daniel N.R."/>
        </authorList>
    </citation>
    <scope>NUCLEOTIDE SEQUENCE [LARGE SCALE GENOMIC DNA]</scope>
    <source>
        <strain evidence="2">UW-LDO-IC</strain>
    </source>
</reference>